<name>F6B5A1_DESCC</name>
<dbReference type="eggNOG" id="COG0438">
    <property type="taxonomic scope" value="Bacteria"/>
</dbReference>
<feature type="domain" description="Glycosyltransferase subfamily 4-like N-terminal" evidence="2">
    <location>
        <begin position="14"/>
        <end position="178"/>
    </location>
</feature>
<dbReference type="KEGG" id="dca:Desca_1363"/>
<sequence>MRIGVFSDSYKPYISGVVRSIETFKEELSKMGHEMVIFAPNYPGAEPEKNVFRFPSVPTPTNNGFYLAVPFTSRLRHFLRENKLDIVHVHSPFILGKLGTRVANELGVPLVFTYHTLYDQYTHYVPFAQELCRVITRKLCVDFCNRCDLVITPTKVVGQYIKDMGVTSPVVNLPTGIRMTEFAHRDKQWLRNTYQIAPDTIILLFVGRLGKEKNIFFLLKCFQLILKRSNHPLKLVLVGEGPEAETLKRYVYDHSLDKAVTFTGKLTRENLIKAYYGSDLFVFSSVTETQGIVIGEAKAAGLPVVAVDSFGVSDMVIHGEDGFLVPHDEQAFVNQVLELIDQPEIRQQLGRRAIANAGDISSQRCAAKLVTFYHQLLQSYTHDKHQESVLL</sequence>
<dbReference type="Pfam" id="PF00534">
    <property type="entry name" value="Glycos_transf_1"/>
    <property type="match status" value="1"/>
</dbReference>
<dbReference type="Gene3D" id="3.40.50.2000">
    <property type="entry name" value="Glycogen Phosphorylase B"/>
    <property type="match status" value="2"/>
</dbReference>
<gene>
    <name evidence="3" type="ordered locus">Desca_1363</name>
</gene>
<dbReference type="EMBL" id="CP002736">
    <property type="protein sequence ID" value="AEF94222.1"/>
    <property type="molecule type" value="Genomic_DNA"/>
</dbReference>
<dbReference type="GO" id="GO:0016757">
    <property type="term" value="F:glycosyltransferase activity"/>
    <property type="evidence" value="ECO:0007669"/>
    <property type="project" value="InterPro"/>
</dbReference>
<dbReference type="InterPro" id="IPR001296">
    <property type="entry name" value="Glyco_trans_1"/>
</dbReference>
<feature type="domain" description="Glycosyl transferase family 1" evidence="1">
    <location>
        <begin position="191"/>
        <end position="353"/>
    </location>
</feature>
<evidence type="ECO:0000313" key="4">
    <source>
        <dbReference type="Proteomes" id="UP000009226"/>
    </source>
</evidence>
<dbReference type="PANTHER" id="PTHR45947:SF3">
    <property type="entry name" value="SULFOQUINOVOSYL TRANSFERASE SQD2"/>
    <property type="match status" value="1"/>
</dbReference>
<reference evidence="3" key="1">
    <citation type="submission" date="2011-05" db="EMBL/GenBank/DDBJ databases">
        <title>Complete sequence of Desulfotomaculum carboxydivorans CO-1-SRB.</title>
        <authorList>
            <consortium name="US DOE Joint Genome Institute"/>
            <person name="Lucas S."/>
            <person name="Han J."/>
            <person name="Lapidus A."/>
            <person name="Cheng J.-F."/>
            <person name="Goodwin L."/>
            <person name="Pitluck S."/>
            <person name="Peters L."/>
            <person name="Mikhailova N."/>
            <person name="Lu M."/>
            <person name="Han C."/>
            <person name="Tapia R."/>
            <person name="Land M."/>
            <person name="Hauser L."/>
            <person name="Kyrpides N."/>
            <person name="Ivanova N."/>
            <person name="Pagani I."/>
            <person name="Stams A."/>
            <person name="Plugge C."/>
            <person name="Muyzer G."/>
            <person name="Kuever J."/>
            <person name="Parshina S."/>
            <person name="Ivanova A."/>
            <person name="Nazina T."/>
            <person name="Woyke T."/>
        </authorList>
    </citation>
    <scope>NUCLEOTIDE SEQUENCE [LARGE SCALE GENOMIC DNA]</scope>
    <source>
        <strain evidence="3">CO-1-SRB</strain>
    </source>
</reference>
<keyword evidence="3" id="KW-0808">Transferase</keyword>
<dbReference type="CDD" id="cd03817">
    <property type="entry name" value="GT4_UGDG-like"/>
    <property type="match status" value="1"/>
</dbReference>
<dbReference type="Proteomes" id="UP000009226">
    <property type="component" value="Chromosome"/>
</dbReference>
<dbReference type="HOGENOM" id="CLU_009583_2_0_9"/>
<dbReference type="PANTHER" id="PTHR45947">
    <property type="entry name" value="SULFOQUINOVOSYL TRANSFERASE SQD2"/>
    <property type="match status" value="1"/>
</dbReference>
<dbReference type="InterPro" id="IPR028098">
    <property type="entry name" value="Glyco_trans_4-like_N"/>
</dbReference>
<evidence type="ECO:0000259" key="1">
    <source>
        <dbReference type="Pfam" id="PF00534"/>
    </source>
</evidence>
<accession>F6B5A1</accession>
<dbReference type="RefSeq" id="WP_013810140.1">
    <property type="nucleotide sequence ID" value="NC_015565.1"/>
</dbReference>
<proteinExistence type="predicted"/>
<keyword evidence="4" id="KW-1185">Reference proteome</keyword>
<dbReference type="STRING" id="868595.Desca_1363"/>
<evidence type="ECO:0000313" key="3">
    <source>
        <dbReference type="EMBL" id="AEF94222.1"/>
    </source>
</evidence>
<dbReference type="AlphaFoldDB" id="F6B5A1"/>
<dbReference type="InterPro" id="IPR050194">
    <property type="entry name" value="Glycosyltransferase_grp1"/>
</dbReference>
<protein>
    <submittedName>
        <fullName evidence="3">Glycosyl transferase group 1</fullName>
    </submittedName>
</protein>
<dbReference type="SUPFAM" id="SSF53756">
    <property type="entry name" value="UDP-Glycosyltransferase/glycogen phosphorylase"/>
    <property type="match status" value="1"/>
</dbReference>
<organism evidence="3 4">
    <name type="scientific">Desulfotomaculum nigrificans (strain DSM 14880 / VKM B-2319 / CO-1-SRB)</name>
    <name type="common">Desulfotomaculum carboxydivorans</name>
    <dbReference type="NCBI Taxonomy" id="868595"/>
    <lineage>
        <taxon>Bacteria</taxon>
        <taxon>Bacillati</taxon>
        <taxon>Bacillota</taxon>
        <taxon>Clostridia</taxon>
        <taxon>Eubacteriales</taxon>
        <taxon>Desulfotomaculaceae</taxon>
        <taxon>Desulfotomaculum</taxon>
    </lineage>
</organism>
<dbReference type="Pfam" id="PF13439">
    <property type="entry name" value="Glyco_transf_4"/>
    <property type="match status" value="1"/>
</dbReference>
<evidence type="ECO:0000259" key="2">
    <source>
        <dbReference type="Pfam" id="PF13439"/>
    </source>
</evidence>